<dbReference type="PANTHER" id="PTHR10566">
    <property type="entry name" value="CHAPERONE-ACTIVITY OF BC1 COMPLEX CABC1 -RELATED"/>
    <property type="match status" value="1"/>
</dbReference>
<reference evidence="4 5" key="1">
    <citation type="journal article" date="2012" name="Stand. Genomic Sci.">
        <title>Genome sequence of the orange-pigmented seawater bacterium Owenweeksia hongkongensis type strain (UST20020801(T)).</title>
        <authorList>
            <person name="Riedel T."/>
            <person name="Held B."/>
            <person name="Nolan M."/>
            <person name="Lucas S."/>
            <person name="Lapidus A."/>
            <person name="Tice H."/>
            <person name="Del Rio T.G."/>
            <person name="Cheng J.F."/>
            <person name="Han C."/>
            <person name="Tapia R."/>
            <person name="Goodwin L.A."/>
            <person name="Pitluck S."/>
            <person name="Liolios K."/>
            <person name="Mavromatis K."/>
            <person name="Pagani I."/>
            <person name="Ivanova N."/>
            <person name="Mikhailova N."/>
            <person name="Pati A."/>
            <person name="Chen A."/>
            <person name="Palaniappan K."/>
            <person name="Rohde M."/>
            <person name="Tindall B.J."/>
            <person name="Detter J.C."/>
            <person name="Goker M."/>
            <person name="Woyke T."/>
            <person name="Bristow J."/>
            <person name="Eisen J.A."/>
            <person name="Markowitz V."/>
            <person name="Hugenholtz P."/>
            <person name="Klenk H.P."/>
            <person name="Kyrpides N.C."/>
        </authorList>
    </citation>
    <scope>NUCLEOTIDE SEQUENCE</scope>
    <source>
        <strain evidence="5">DSM 17368 / JCM 12287 / NRRL B-23963</strain>
    </source>
</reference>
<evidence type="ECO:0000256" key="2">
    <source>
        <dbReference type="SAM" id="Phobius"/>
    </source>
</evidence>
<keyword evidence="2" id="KW-0472">Membrane</keyword>
<dbReference type="InterPro" id="IPR011009">
    <property type="entry name" value="Kinase-like_dom_sf"/>
</dbReference>
<evidence type="ECO:0000313" key="4">
    <source>
        <dbReference type="EMBL" id="AEV33047.1"/>
    </source>
</evidence>
<organism evidence="4 5">
    <name type="scientific">Owenweeksia hongkongensis (strain DSM 17368 / CIP 108786 / JCM 12287 / NRRL B-23963 / UST20020801)</name>
    <dbReference type="NCBI Taxonomy" id="926562"/>
    <lineage>
        <taxon>Bacteria</taxon>
        <taxon>Pseudomonadati</taxon>
        <taxon>Bacteroidota</taxon>
        <taxon>Flavobacteriia</taxon>
        <taxon>Flavobacteriales</taxon>
        <taxon>Owenweeksiaceae</taxon>
        <taxon>Owenweeksia</taxon>
    </lineage>
</organism>
<evidence type="ECO:0000256" key="1">
    <source>
        <dbReference type="ARBA" id="ARBA00009670"/>
    </source>
</evidence>
<accession>G8R3J1</accession>
<feature type="transmembrane region" description="Helical" evidence="2">
    <location>
        <begin position="494"/>
        <end position="513"/>
    </location>
</feature>
<dbReference type="KEGG" id="oho:Oweho_2072"/>
<proteinExistence type="inferred from homology"/>
<dbReference type="HOGENOM" id="CLU_006533_0_2_10"/>
<dbReference type="AlphaFoldDB" id="G8R3J1"/>
<dbReference type="CDD" id="cd05121">
    <property type="entry name" value="ABC1_ADCK3-like"/>
    <property type="match status" value="1"/>
</dbReference>
<dbReference type="OrthoDB" id="9795390at2"/>
<dbReference type="SUPFAM" id="SSF56112">
    <property type="entry name" value="Protein kinase-like (PK-like)"/>
    <property type="match status" value="1"/>
</dbReference>
<evidence type="ECO:0000313" key="5">
    <source>
        <dbReference type="Proteomes" id="UP000005631"/>
    </source>
</evidence>
<dbReference type="PATRIC" id="fig|926562.3.peg.2084"/>
<dbReference type="Pfam" id="PF03109">
    <property type="entry name" value="ABC1"/>
    <property type="match status" value="1"/>
</dbReference>
<dbReference type="InterPro" id="IPR050154">
    <property type="entry name" value="UbiB_kinase"/>
</dbReference>
<keyword evidence="2" id="KW-1133">Transmembrane helix</keyword>
<keyword evidence="4" id="KW-0808">Transferase</keyword>
<sequence length="551" mass="63803">MSRISRYRQVIQTFAKYGFADLVAERSLRNFFKRTKASKHGNGKHGGSRAERIRLLLQELGPTYVKLGQLLSNRRDILPEEWIKELEHLQDEVEPVSFAEVEKVIDEELGSNRKKLFRSIDSEALASASIAQVHRAELYSGEKVVLKIQRPGIKATIKDDFMIIRDVAGLLLKNFKELENYQPFRLIDSFESAIMEELNFKREAININRFRENFKKDDRIYVPRVYQQMCTYKLICMEEVSGTKISDLKELRDKHTEKFDKLAALGTDLYFKQIFEHGFFHADPHPGNVFILDDGRVCFLDFGIMGSFLPEEQDDLAELMIHMSRKNISRVSGVLQRMAISSSIPNERAFERDLYEMLEVFETVSLDDFPLSDRIQRFRNILTDNTIELSRNYYLLMRSMAVLEGVTKQLEPDYNVFGNLRHYAKELMIKRYHPKRMGSRAFDILEEGSIFLKELPSDAKSIVKKMREGKFQMEFKHQNLGDLYKTFDIVSNRISVSILVAALIIGSSLIVLANIPPYVFDNVPIIGFIGFVISGLLGLWLVISILRHRNL</sequence>
<dbReference type="RefSeq" id="WP_014202396.1">
    <property type="nucleotide sequence ID" value="NC_016599.1"/>
</dbReference>
<dbReference type="PANTHER" id="PTHR10566:SF113">
    <property type="entry name" value="PROTEIN ACTIVITY OF BC1 COMPLEX KINASE 7, CHLOROPLASTIC"/>
    <property type="match status" value="1"/>
</dbReference>
<gene>
    <name evidence="4" type="ordered locus">Oweho_2072</name>
</gene>
<dbReference type="GO" id="GO:0016301">
    <property type="term" value="F:kinase activity"/>
    <property type="evidence" value="ECO:0007669"/>
    <property type="project" value="UniProtKB-KW"/>
</dbReference>
<comment type="similarity">
    <text evidence="1">Belongs to the protein kinase superfamily. ADCK protein kinase family.</text>
</comment>
<feature type="domain" description="ABC1 atypical kinase-like" evidence="3">
    <location>
        <begin position="89"/>
        <end position="332"/>
    </location>
</feature>
<dbReference type="EMBL" id="CP003156">
    <property type="protein sequence ID" value="AEV33047.1"/>
    <property type="molecule type" value="Genomic_DNA"/>
</dbReference>
<keyword evidence="4" id="KW-0418">Kinase</keyword>
<keyword evidence="5" id="KW-1185">Reference proteome</keyword>
<dbReference type="eggNOG" id="COG0661">
    <property type="taxonomic scope" value="Bacteria"/>
</dbReference>
<evidence type="ECO:0000259" key="3">
    <source>
        <dbReference type="Pfam" id="PF03109"/>
    </source>
</evidence>
<name>G8R3J1_OWEHD</name>
<dbReference type="InterPro" id="IPR004147">
    <property type="entry name" value="ABC1_dom"/>
</dbReference>
<feature type="transmembrane region" description="Helical" evidence="2">
    <location>
        <begin position="525"/>
        <end position="546"/>
    </location>
</feature>
<dbReference type="Proteomes" id="UP000005631">
    <property type="component" value="Chromosome"/>
</dbReference>
<keyword evidence="2" id="KW-0812">Transmembrane</keyword>
<protein>
    <submittedName>
        <fullName evidence="4">Putative unusual protein kinase</fullName>
    </submittedName>
</protein>
<dbReference type="STRING" id="926562.Oweho_2072"/>